<organism evidence="5 6">
    <name type="scientific">Lutimonas vermicola</name>
    <dbReference type="NCBI Taxonomy" id="414288"/>
    <lineage>
        <taxon>Bacteria</taxon>
        <taxon>Pseudomonadati</taxon>
        <taxon>Bacteroidota</taxon>
        <taxon>Flavobacteriia</taxon>
        <taxon>Flavobacteriales</taxon>
        <taxon>Flavobacteriaceae</taxon>
        <taxon>Lutimonas</taxon>
    </lineage>
</organism>
<dbReference type="SUPFAM" id="SSF110738">
    <property type="entry name" value="Glycerate kinase I"/>
    <property type="match status" value="1"/>
</dbReference>
<dbReference type="EC" id="2.7.1.31" evidence="5"/>
<dbReference type="PIRSF" id="PIRSF006078">
    <property type="entry name" value="GlxK"/>
    <property type="match status" value="1"/>
</dbReference>
<evidence type="ECO:0000256" key="4">
    <source>
        <dbReference type="PIRNR" id="PIRNR006078"/>
    </source>
</evidence>
<sequence length="377" mass="40907">MKIIIAPDKFRGSLTGIEFCWVVKEAIWEVLPDVEIIEAPVADGGDGTLAALETQVPHGKKTIVVNDPLFRKIQASYLYNEDYKIAFVEMAEASGLRLLAKEDQNCMNTTTYGTGELITAAMDAGAERIILGIGGSATNDCGMGMAAALGYQFLDADGKEVKPIGKNLSLVKEIRTENVDPRIMQIDFEVACDVINPLYGEEGAAYIYGPQKGASEKEIAFLDQGLQDFSKLLIKVFNQDIHDIYGTGAAGGMGAGAIYFLNGELKSGIELIKKMIQFDKRIAGADWLITGEGKLDFQTLLGKAVKGVVEAAQLQNIPVAAFCGRITLPQDALSTMGIRYSSSVMLEAMNLEDAMENGRVYLSKMAKDFALRLQEDM</sequence>
<evidence type="ECO:0000256" key="1">
    <source>
        <dbReference type="ARBA" id="ARBA00006284"/>
    </source>
</evidence>
<evidence type="ECO:0000256" key="3">
    <source>
        <dbReference type="ARBA" id="ARBA00022777"/>
    </source>
</evidence>
<dbReference type="Proteomes" id="UP001474120">
    <property type="component" value="Unassembled WGS sequence"/>
</dbReference>
<name>A0ABU9KXV6_9FLAO</name>
<keyword evidence="2 4" id="KW-0808">Transferase</keyword>
<dbReference type="Gene3D" id="3.40.50.10350">
    <property type="entry name" value="Glycerate kinase, domain 1"/>
    <property type="match status" value="1"/>
</dbReference>
<dbReference type="GO" id="GO:0008887">
    <property type="term" value="F:glycerate kinase activity"/>
    <property type="evidence" value="ECO:0007669"/>
    <property type="project" value="UniProtKB-EC"/>
</dbReference>
<accession>A0ABU9KXV6</accession>
<dbReference type="InterPro" id="IPR018193">
    <property type="entry name" value="Glyc_kinase_flavodox-like_fold"/>
</dbReference>
<keyword evidence="3 4" id="KW-0418">Kinase</keyword>
<reference evidence="5 6" key="1">
    <citation type="submission" date="2024-04" db="EMBL/GenBank/DDBJ databases">
        <title>whole genome sequencing of Lutimonas vermicola strain IMCC1616.</title>
        <authorList>
            <person name="Bae S.S."/>
        </authorList>
    </citation>
    <scope>NUCLEOTIDE SEQUENCE [LARGE SCALE GENOMIC DNA]</scope>
    <source>
        <strain evidence="5 6">IMCC1616</strain>
    </source>
</reference>
<dbReference type="EMBL" id="JBCDNA010000001">
    <property type="protein sequence ID" value="MEL4455029.1"/>
    <property type="molecule type" value="Genomic_DNA"/>
</dbReference>
<evidence type="ECO:0000313" key="5">
    <source>
        <dbReference type="EMBL" id="MEL4455029.1"/>
    </source>
</evidence>
<comment type="caution">
    <text evidence="5">The sequence shown here is derived from an EMBL/GenBank/DDBJ whole genome shotgun (WGS) entry which is preliminary data.</text>
</comment>
<dbReference type="RefSeq" id="WP_342158768.1">
    <property type="nucleotide sequence ID" value="NZ_JBCDNA010000001.1"/>
</dbReference>
<dbReference type="PANTHER" id="PTHR21599">
    <property type="entry name" value="GLYCERATE KINASE"/>
    <property type="match status" value="1"/>
</dbReference>
<dbReference type="Gene3D" id="3.90.1510.10">
    <property type="entry name" value="Glycerate kinase, domain 2"/>
    <property type="match status" value="1"/>
</dbReference>
<dbReference type="NCBIfam" id="TIGR00045">
    <property type="entry name" value="glycerate kinase"/>
    <property type="match status" value="1"/>
</dbReference>
<dbReference type="InterPro" id="IPR036129">
    <property type="entry name" value="Glycerate_kinase_sf"/>
</dbReference>
<dbReference type="InterPro" id="IPR004381">
    <property type="entry name" value="Glycerate_kinase"/>
</dbReference>
<evidence type="ECO:0000313" key="6">
    <source>
        <dbReference type="Proteomes" id="UP001474120"/>
    </source>
</evidence>
<dbReference type="Pfam" id="PF02595">
    <property type="entry name" value="Gly_kinase"/>
    <property type="match status" value="1"/>
</dbReference>
<proteinExistence type="inferred from homology"/>
<comment type="similarity">
    <text evidence="1 4">Belongs to the glycerate kinase type-1 family.</text>
</comment>
<evidence type="ECO:0000256" key="2">
    <source>
        <dbReference type="ARBA" id="ARBA00022679"/>
    </source>
</evidence>
<dbReference type="PANTHER" id="PTHR21599:SF0">
    <property type="entry name" value="GLYCERATE KINASE"/>
    <property type="match status" value="1"/>
</dbReference>
<gene>
    <name evidence="5" type="ORF">AABB81_03925</name>
</gene>
<dbReference type="InterPro" id="IPR018197">
    <property type="entry name" value="Glycerate_kinase_RE-like"/>
</dbReference>
<keyword evidence="6" id="KW-1185">Reference proteome</keyword>
<protein>
    <submittedName>
        <fullName evidence="5">Glycerate kinase</fullName>
        <ecNumber evidence="5">2.7.1.31</ecNumber>
    </submittedName>
</protein>